<dbReference type="InterPro" id="IPR038602">
    <property type="entry name" value="Mite_allergen_7_sf"/>
</dbReference>
<dbReference type="InterPro" id="IPR020234">
    <property type="entry name" value="Mite_allergen_group-7"/>
</dbReference>
<sequence length="520" mass="59400">MFAKRIGTVNPYRFYLDCPDFMTNVHRPDTTLKDSDSFRMIKGNKFKKWLENCDDIGLAKCVFCPAVCSVRNEGLTNTKAVTELPKGWVRIMVQARSKPTPIDVVVFNQDMMGSWESFLQKKYLRKYSFLTRPIRGVIITKEHSHLIQHRDMCNGTRISSVVRASLRFREQQSEEYPWRPRRRWEDNIKMDLREVGYDDRDWLNLAQDRDRWRAYVRAAMNLRVPKKPFMGLELRICSVVAILVAISQVEGNNSLTRFSSDLQRKFTGKVFLNIAQKRHLAPDIVHLDNVTVDADFLTTVVFTHLNLLEAGREGAARLEGDYEIISNDVEQAFPRDGHFNVSFMELVKLHLPSAVQTFPVTTPAPTNHTTNLDYLVDFILLIVRDTLRETKKDMITLPDVDEPFTTYIIFPIEGRFKADGGWFKNLSTVHRTADTVATIVGSTTINIVSAFGLQTMEFGFHHYDANLGALEASGSLTGSVRSNSITIKCGTLWWFESIGSLHKMQLSIDVSALLDSRTTV</sequence>
<protein>
    <submittedName>
        <fullName evidence="1">Uncharacterized protein</fullName>
    </submittedName>
</protein>
<proteinExistence type="predicted"/>
<evidence type="ECO:0000313" key="2">
    <source>
        <dbReference type="Proteomes" id="UP001148838"/>
    </source>
</evidence>
<dbReference type="Gene3D" id="3.15.10.50">
    <property type="match status" value="1"/>
</dbReference>
<comment type="caution">
    <text evidence="1">The sequence shown here is derived from an EMBL/GenBank/DDBJ whole genome shotgun (WGS) entry which is preliminary data.</text>
</comment>
<dbReference type="EMBL" id="JAJSOF020000011">
    <property type="protein sequence ID" value="KAJ4444863.1"/>
    <property type="molecule type" value="Genomic_DNA"/>
</dbReference>
<dbReference type="Proteomes" id="UP001148838">
    <property type="component" value="Unassembled WGS sequence"/>
</dbReference>
<reference evidence="1 2" key="1">
    <citation type="journal article" date="2022" name="Allergy">
        <title>Genome assembly and annotation of Periplaneta americana reveal a comprehensive cockroach allergen profile.</title>
        <authorList>
            <person name="Wang L."/>
            <person name="Xiong Q."/>
            <person name="Saelim N."/>
            <person name="Wang L."/>
            <person name="Nong W."/>
            <person name="Wan A.T."/>
            <person name="Shi M."/>
            <person name="Liu X."/>
            <person name="Cao Q."/>
            <person name="Hui J.H.L."/>
            <person name="Sookrung N."/>
            <person name="Leung T.F."/>
            <person name="Tungtrongchitr A."/>
            <person name="Tsui S.K.W."/>
        </authorList>
    </citation>
    <scope>NUCLEOTIDE SEQUENCE [LARGE SCALE GENOMIC DNA]</scope>
    <source>
        <strain evidence="1">PWHHKU_190912</strain>
    </source>
</reference>
<organism evidence="1 2">
    <name type="scientific">Periplaneta americana</name>
    <name type="common">American cockroach</name>
    <name type="synonym">Blatta americana</name>
    <dbReference type="NCBI Taxonomy" id="6978"/>
    <lineage>
        <taxon>Eukaryota</taxon>
        <taxon>Metazoa</taxon>
        <taxon>Ecdysozoa</taxon>
        <taxon>Arthropoda</taxon>
        <taxon>Hexapoda</taxon>
        <taxon>Insecta</taxon>
        <taxon>Pterygota</taxon>
        <taxon>Neoptera</taxon>
        <taxon>Polyneoptera</taxon>
        <taxon>Dictyoptera</taxon>
        <taxon>Blattodea</taxon>
        <taxon>Blattoidea</taxon>
        <taxon>Blattidae</taxon>
        <taxon>Blattinae</taxon>
        <taxon>Periplaneta</taxon>
    </lineage>
</organism>
<accession>A0ABQ8TF08</accession>
<name>A0ABQ8TF08_PERAM</name>
<evidence type="ECO:0000313" key="1">
    <source>
        <dbReference type="EMBL" id="KAJ4444863.1"/>
    </source>
</evidence>
<keyword evidence="2" id="KW-1185">Reference proteome</keyword>
<gene>
    <name evidence="1" type="ORF">ANN_06660</name>
</gene>
<dbReference type="Pfam" id="PF16984">
    <property type="entry name" value="Grp7_allergen"/>
    <property type="match status" value="1"/>
</dbReference>